<evidence type="ECO:0000313" key="1">
    <source>
        <dbReference type="EMBL" id="AYN68349.1"/>
    </source>
</evidence>
<dbReference type="AlphaFoldDB" id="A0A3G2L7V1"/>
<evidence type="ECO:0000313" key="2">
    <source>
        <dbReference type="Proteomes" id="UP000276309"/>
    </source>
</evidence>
<organism evidence="1 2">
    <name type="scientific">Euzebyella marina</name>
    <dbReference type="NCBI Taxonomy" id="1761453"/>
    <lineage>
        <taxon>Bacteria</taxon>
        <taxon>Pseudomonadati</taxon>
        <taxon>Bacteroidota</taxon>
        <taxon>Flavobacteriia</taxon>
        <taxon>Flavobacteriales</taxon>
        <taxon>Flavobacteriaceae</taxon>
        <taxon>Euzebyella</taxon>
    </lineage>
</organism>
<dbReference type="Proteomes" id="UP000276309">
    <property type="component" value="Chromosome"/>
</dbReference>
<gene>
    <name evidence="1" type="ORF">D1013_13660</name>
</gene>
<sequence>MKRIDNEVGTRARDKELGFRITQDTTESYFGSAVLPEKLEEVYGEVTDEVIENNKIDGIVDNYFCKRCEKRFGTFESEYSKSLNKNTSISENYISEKRPFLSFLFWASIIWRLSIQDDSGFKLKLKEENKLRRILDKYLVLEINELTIDKYDSDLSDIGYKVVRSPNFSDKYSTWLHWSPYYERPYSLIIDEYLIFFYFKKSYLKGMVKEFYGSEKFKNQADFNTPFSEEKIYGIAHEDYQIISENIAQLGARKRIENLSWKLDMIHQRLGGKGKQMYPEYKNEIMKRIANSEEVLAKKGTKEEYIKIIVDTIDELNNTWANKELR</sequence>
<keyword evidence="2" id="KW-1185">Reference proteome</keyword>
<reference evidence="1 2" key="1">
    <citation type="submission" date="2018-08" db="EMBL/GenBank/DDBJ databases">
        <title>The reduced genetic potential of extracellular carbohydrate catabolism in Euzebyella marina RN62, a Flavobacteriia bacterium isolated from the hadal water.</title>
        <authorList>
            <person name="Xue C."/>
        </authorList>
    </citation>
    <scope>NUCLEOTIDE SEQUENCE [LARGE SCALE GENOMIC DNA]</scope>
    <source>
        <strain evidence="1 2">RN62</strain>
    </source>
</reference>
<dbReference type="OrthoDB" id="981624at2"/>
<dbReference type="RefSeq" id="WP_121849362.1">
    <property type="nucleotide sequence ID" value="NZ_CP032050.1"/>
</dbReference>
<dbReference type="EMBL" id="CP032050">
    <property type="protein sequence ID" value="AYN68349.1"/>
    <property type="molecule type" value="Genomic_DNA"/>
</dbReference>
<name>A0A3G2L7V1_9FLAO</name>
<dbReference type="KEGG" id="emar:D1013_13660"/>
<proteinExistence type="predicted"/>
<protein>
    <submittedName>
        <fullName evidence="1">Uncharacterized protein</fullName>
    </submittedName>
</protein>
<accession>A0A3G2L7V1</accession>